<dbReference type="AlphaFoldDB" id="A0A4R3NV04"/>
<proteinExistence type="predicted"/>
<dbReference type="Pfam" id="PF01458">
    <property type="entry name" value="SUFBD_core"/>
    <property type="match status" value="1"/>
</dbReference>
<name>A0A4R3NV04_9HYPH</name>
<comment type="caution">
    <text evidence="2">The sequence shown here is derived from an EMBL/GenBank/DDBJ whole genome shotgun (WGS) entry which is preliminary data.</text>
</comment>
<evidence type="ECO:0000313" key="3">
    <source>
        <dbReference type="Proteomes" id="UP000295097"/>
    </source>
</evidence>
<evidence type="ECO:0000259" key="1">
    <source>
        <dbReference type="Pfam" id="PF01458"/>
    </source>
</evidence>
<dbReference type="Proteomes" id="UP000295097">
    <property type="component" value="Unassembled WGS sequence"/>
</dbReference>
<dbReference type="InterPro" id="IPR011542">
    <property type="entry name" value="SUF_FeS_clus_asmbl_SufD"/>
</dbReference>
<dbReference type="InterPro" id="IPR000825">
    <property type="entry name" value="SUF_FeS_clus_asmbl_SufBD_core"/>
</dbReference>
<evidence type="ECO:0000313" key="2">
    <source>
        <dbReference type="EMBL" id="TCT40882.1"/>
    </source>
</evidence>
<dbReference type="EMBL" id="SMAR01000008">
    <property type="protein sequence ID" value="TCT40882.1"/>
    <property type="molecule type" value="Genomic_DNA"/>
</dbReference>
<accession>A0A4R3NV04</accession>
<dbReference type="GO" id="GO:0016226">
    <property type="term" value="P:iron-sulfur cluster assembly"/>
    <property type="evidence" value="ECO:0007669"/>
    <property type="project" value="InterPro"/>
</dbReference>
<reference evidence="2 3" key="1">
    <citation type="submission" date="2019-03" db="EMBL/GenBank/DDBJ databases">
        <title>Freshwater and sediment microbial communities from various areas in North America, analyzing microbe dynamics in response to fracking.</title>
        <authorList>
            <person name="Lamendella R."/>
        </authorList>
    </citation>
    <scope>NUCLEOTIDE SEQUENCE [LARGE SCALE GENOMIC DNA]</scope>
    <source>
        <strain evidence="2 3">175.2</strain>
    </source>
</reference>
<keyword evidence="3" id="KW-1185">Reference proteome</keyword>
<feature type="domain" description="SUF system FeS cluster assembly SufBD core" evidence="1">
    <location>
        <begin position="167"/>
        <end position="394"/>
    </location>
</feature>
<protein>
    <submittedName>
        <fullName evidence="2">Fe-S cluster assembly protein SufD</fullName>
    </submittedName>
</protein>
<dbReference type="PANTHER" id="PTHR43575">
    <property type="entry name" value="PROTEIN ABCI7, CHLOROPLASTIC"/>
    <property type="match status" value="1"/>
</dbReference>
<dbReference type="RefSeq" id="WP_132310059.1">
    <property type="nucleotide sequence ID" value="NZ_SMAR01000008.1"/>
</dbReference>
<dbReference type="OrthoDB" id="9768262at2"/>
<dbReference type="SUPFAM" id="SSF101960">
    <property type="entry name" value="Stabilizer of iron transporter SufD"/>
    <property type="match status" value="1"/>
</dbReference>
<gene>
    <name evidence="2" type="ORF">EDC90_100822</name>
</gene>
<dbReference type="InterPro" id="IPR055346">
    <property type="entry name" value="Fe-S_cluster_assembly_SufBD"/>
</dbReference>
<dbReference type="PANTHER" id="PTHR43575:SF1">
    <property type="entry name" value="PROTEIN ABCI7, CHLOROPLASTIC"/>
    <property type="match status" value="1"/>
</dbReference>
<dbReference type="InterPro" id="IPR037284">
    <property type="entry name" value="SUF_FeS_clus_asmbl_SufBD_sf"/>
</dbReference>
<organism evidence="2 3">
    <name type="scientific">Martelella mediterranea</name>
    <dbReference type="NCBI Taxonomy" id="293089"/>
    <lineage>
        <taxon>Bacteria</taxon>
        <taxon>Pseudomonadati</taxon>
        <taxon>Pseudomonadota</taxon>
        <taxon>Alphaproteobacteria</taxon>
        <taxon>Hyphomicrobiales</taxon>
        <taxon>Aurantimonadaceae</taxon>
        <taxon>Martelella</taxon>
    </lineage>
</organism>
<dbReference type="NCBIfam" id="TIGR01981">
    <property type="entry name" value="sufD"/>
    <property type="match status" value="1"/>
</dbReference>
<sequence>MNAQNQITLTSAEEQLLASFGRSFGSLPGDASVTTMRDKLAGEIKKAGLPTRRVEAWHYTDLRNLLKAVPEEAGEAVNPIAALFADTSLLPLIQGKASASLSVDGVTVSTFAEALGGGDGGELIAVSRDDDAIGRINGAMVADGYVINIDAGTELQRPLELQAAHSGGQVHARHAISFGDGTSGTFVERHVAPTDAAALVSNVTSLTLGKDAEVTYVIMQDQGASDSHLGKLKISLSENAKLKLLIVNTGGKLVRHEIECEVEGEGADLMLRGVNLLGGDTHTDITFNLGHNVANTTSTETIRNVVFDKARGVFQGLIRVAPDAQKVDAKMACNTLLMTDHGSFSSKPELEIFADDVQCGHGATVTDIDPNHLYYMMARGIPRKVASGLLINAFAAEVVEEFEDEQLTEAVESVITEWLDRHD</sequence>